<evidence type="ECO:0000313" key="2">
    <source>
        <dbReference type="EMBL" id="TFK35610.1"/>
    </source>
</evidence>
<evidence type="ECO:0000256" key="1">
    <source>
        <dbReference type="SAM" id="MobiDB-lite"/>
    </source>
</evidence>
<gene>
    <name evidence="2" type="ORF">BDQ12DRAFT_668478</name>
</gene>
<proteinExistence type="predicted"/>
<sequence>MSGRIWFYELRGSQPPTSDCGFPGDIYVDMTAPITVYTRNNSGWRAWNKGFCQGKHMFPIEKHPLLVDRYLWIKQTSTDCGLQWYTGDSISRLRNRCISESQDVRPLITALRNSFDSAMSDGGVMASTSKSSASTGQHEATIPTQSNSSHSVAMQYTFISTPCRSESPVASQSQLVDAKDSKNYYETSHRSGYSSGRGECDFIQHDTLKNQQVAIQYIARMTATYKDHLEKFQACREERNFWLNQNELLIQQTEKQDLAYKLLEKKYKALKAKVKEVADEVTMDEDSEDSY</sequence>
<feature type="compositionally biased region" description="Polar residues" evidence="1">
    <location>
        <begin position="126"/>
        <end position="148"/>
    </location>
</feature>
<evidence type="ECO:0000313" key="3">
    <source>
        <dbReference type="Proteomes" id="UP000308652"/>
    </source>
</evidence>
<feature type="region of interest" description="Disordered" evidence="1">
    <location>
        <begin position="122"/>
        <end position="148"/>
    </location>
</feature>
<dbReference type="OrthoDB" id="2987752at2759"/>
<dbReference type="Proteomes" id="UP000308652">
    <property type="component" value="Unassembled WGS sequence"/>
</dbReference>
<reference evidence="2 3" key="1">
    <citation type="journal article" date="2019" name="Nat. Ecol. Evol.">
        <title>Megaphylogeny resolves global patterns of mushroom evolution.</title>
        <authorList>
            <person name="Varga T."/>
            <person name="Krizsan K."/>
            <person name="Foldi C."/>
            <person name="Dima B."/>
            <person name="Sanchez-Garcia M."/>
            <person name="Sanchez-Ramirez S."/>
            <person name="Szollosi G.J."/>
            <person name="Szarkandi J.G."/>
            <person name="Papp V."/>
            <person name="Albert L."/>
            <person name="Andreopoulos W."/>
            <person name="Angelini C."/>
            <person name="Antonin V."/>
            <person name="Barry K.W."/>
            <person name="Bougher N.L."/>
            <person name="Buchanan P."/>
            <person name="Buyck B."/>
            <person name="Bense V."/>
            <person name="Catcheside P."/>
            <person name="Chovatia M."/>
            <person name="Cooper J."/>
            <person name="Damon W."/>
            <person name="Desjardin D."/>
            <person name="Finy P."/>
            <person name="Geml J."/>
            <person name="Haridas S."/>
            <person name="Hughes K."/>
            <person name="Justo A."/>
            <person name="Karasinski D."/>
            <person name="Kautmanova I."/>
            <person name="Kiss B."/>
            <person name="Kocsube S."/>
            <person name="Kotiranta H."/>
            <person name="LaButti K.M."/>
            <person name="Lechner B.E."/>
            <person name="Liimatainen K."/>
            <person name="Lipzen A."/>
            <person name="Lukacs Z."/>
            <person name="Mihaltcheva S."/>
            <person name="Morgado L.N."/>
            <person name="Niskanen T."/>
            <person name="Noordeloos M.E."/>
            <person name="Ohm R.A."/>
            <person name="Ortiz-Santana B."/>
            <person name="Ovrebo C."/>
            <person name="Racz N."/>
            <person name="Riley R."/>
            <person name="Savchenko A."/>
            <person name="Shiryaev A."/>
            <person name="Soop K."/>
            <person name="Spirin V."/>
            <person name="Szebenyi C."/>
            <person name="Tomsovsky M."/>
            <person name="Tulloss R.E."/>
            <person name="Uehling J."/>
            <person name="Grigoriev I.V."/>
            <person name="Vagvolgyi C."/>
            <person name="Papp T."/>
            <person name="Martin F.M."/>
            <person name="Miettinen O."/>
            <person name="Hibbett D.S."/>
            <person name="Nagy L.G."/>
        </authorList>
    </citation>
    <scope>NUCLEOTIDE SEQUENCE [LARGE SCALE GENOMIC DNA]</scope>
    <source>
        <strain evidence="2 3">CBS 166.37</strain>
    </source>
</reference>
<organism evidence="2 3">
    <name type="scientific">Crucibulum laeve</name>
    <dbReference type="NCBI Taxonomy" id="68775"/>
    <lineage>
        <taxon>Eukaryota</taxon>
        <taxon>Fungi</taxon>
        <taxon>Dikarya</taxon>
        <taxon>Basidiomycota</taxon>
        <taxon>Agaricomycotina</taxon>
        <taxon>Agaricomycetes</taxon>
        <taxon>Agaricomycetidae</taxon>
        <taxon>Agaricales</taxon>
        <taxon>Agaricineae</taxon>
        <taxon>Nidulariaceae</taxon>
        <taxon>Crucibulum</taxon>
    </lineage>
</organism>
<keyword evidence="3" id="KW-1185">Reference proteome</keyword>
<dbReference type="AlphaFoldDB" id="A0A5C3LRS4"/>
<protein>
    <submittedName>
        <fullName evidence="2">Uncharacterized protein</fullName>
    </submittedName>
</protein>
<dbReference type="EMBL" id="ML213620">
    <property type="protein sequence ID" value="TFK35610.1"/>
    <property type="molecule type" value="Genomic_DNA"/>
</dbReference>
<name>A0A5C3LRS4_9AGAR</name>
<accession>A0A5C3LRS4</accession>